<gene>
    <name evidence="3" type="ORF">GEV02_00675</name>
</gene>
<feature type="signal peptide" evidence="1">
    <location>
        <begin position="1"/>
        <end position="24"/>
    </location>
</feature>
<reference evidence="3 4" key="1">
    <citation type="submission" date="2019-10" db="EMBL/GenBank/DDBJ databases">
        <title>Two novel species isolated from a subtropical stream in China.</title>
        <authorList>
            <person name="Lu H."/>
        </authorList>
    </citation>
    <scope>NUCLEOTIDE SEQUENCE [LARGE SCALE GENOMIC DNA]</scope>
    <source>
        <strain evidence="3 4">FT29W</strain>
    </source>
</reference>
<proteinExistence type="predicted"/>
<dbReference type="Pfam" id="PF17680">
    <property type="entry name" value="FlgO"/>
    <property type="match status" value="1"/>
</dbReference>
<organism evidence="3 4">
    <name type="scientific">Rugamonas aquatica</name>
    <dbReference type="NCBI Taxonomy" id="2743357"/>
    <lineage>
        <taxon>Bacteria</taxon>
        <taxon>Pseudomonadati</taxon>
        <taxon>Pseudomonadota</taxon>
        <taxon>Betaproteobacteria</taxon>
        <taxon>Burkholderiales</taxon>
        <taxon>Oxalobacteraceae</taxon>
        <taxon>Telluria group</taxon>
        <taxon>Rugamonas</taxon>
    </lineage>
</organism>
<keyword evidence="4" id="KW-1185">Reference proteome</keyword>
<dbReference type="RefSeq" id="WP_152836035.1">
    <property type="nucleotide sequence ID" value="NZ_WHUG01000001.1"/>
</dbReference>
<comment type="caution">
    <text evidence="3">The sequence shown here is derived from an EMBL/GenBank/DDBJ whole genome shotgun (WGS) entry which is preliminary data.</text>
</comment>
<protein>
    <recommendedName>
        <fullName evidence="2">FlgO domain-containing protein</fullName>
    </recommendedName>
</protein>
<dbReference type="InterPro" id="IPR041215">
    <property type="entry name" value="FlgO_dom"/>
</dbReference>
<sequence length="189" mass="20580">MPIQVLTKPLARAALLALPLLLLGACSSTPTKDEGNYSTISSNQFIDANYKAADSLMHQLSGKLMADKPLIMATIVNIDALEQTTTLGRLVSEQLSTRLAQGGLSMLEMKLRNSVYLKRNQGELMLTREIGEVATAHNAQAIVVGSYAETSDMVFINIKVIQPNTNFVLAGQDYVLAKEAIVRSMLQRN</sequence>
<feature type="chain" id="PRO_5025533443" description="FlgO domain-containing protein" evidence="1">
    <location>
        <begin position="25"/>
        <end position="189"/>
    </location>
</feature>
<dbReference type="InterPro" id="IPR014549">
    <property type="entry name" value="FlgO"/>
</dbReference>
<name>A0A6A7MU52_9BURK</name>
<accession>A0A6A7MU52</accession>
<dbReference type="AlphaFoldDB" id="A0A6A7MU52"/>
<feature type="domain" description="FlgO" evidence="2">
    <location>
        <begin position="50"/>
        <end position="179"/>
    </location>
</feature>
<keyword evidence="1" id="KW-0732">Signal</keyword>
<dbReference type="EMBL" id="WHUG01000001">
    <property type="protein sequence ID" value="MQA36647.1"/>
    <property type="molecule type" value="Genomic_DNA"/>
</dbReference>
<evidence type="ECO:0000313" key="4">
    <source>
        <dbReference type="Proteomes" id="UP000440498"/>
    </source>
</evidence>
<evidence type="ECO:0000259" key="2">
    <source>
        <dbReference type="Pfam" id="PF17680"/>
    </source>
</evidence>
<evidence type="ECO:0000313" key="3">
    <source>
        <dbReference type="EMBL" id="MQA36647.1"/>
    </source>
</evidence>
<evidence type="ECO:0000256" key="1">
    <source>
        <dbReference type="SAM" id="SignalP"/>
    </source>
</evidence>
<dbReference type="Proteomes" id="UP000440498">
    <property type="component" value="Unassembled WGS sequence"/>
</dbReference>
<dbReference type="PIRSF" id="PIRSF028688">
    <property type="entry name" value="UCP_imp_028688"/>
    <property type="match status" value="1"/>
</dbReference>